<dbReference type="EMBL" id="GDQN01005230">
    <property type="protein sequence ID" value="JAT85824.1"/>
    <property type="molecule type" value="Transcribed_RNA"/>
</dbReference>
<organism evidence="2">
    <name type="scientific">Pectinophora gossypiella</name>
    <name type="common">Cotton pink bollworm</name>
    <name type="synonym">Depressaria gossypiella</name>
    <dbReference type="NCBI Taxonomy" id="13191"/>
    <lineage>
        <taxon>Eukaryota</taxon>
        <taxon>Metazoa</taxon>
        <taxon>Ecdysozoa</taxon>
        <taxon>Arthropoda</taxon>
        <taxon>Hexapoda</taxon>
        <taxon>Insecta</taxon>
        <taxon>Pterygota</taxon>
        <taxon>Neoptera</taxon>
        <taxon>Endopterygota</taxon>
        <taxon>Lepidoptera</taxon>
        <taxon>Glossata</taxon>
        <taxon>Ditrysia</taxon>
        <taxon>Gelechioidea</taxon>
        <taxon>Gelechiidae</taxon>
        <taxon>Apatetrinae</taxon>
        <taxon>Pectinophora</taxon>
    </lineage>
</organism>
<name>A0A1E1WFQ1_PECGO</name>
<dbReference type="Pfam" id="PF06372">
    <property type="entry name" value="Gemin6"/>
    <property type="match status" value="1"/>
</dbReference>
<dbReference type="GO" id="GO:0005634">
    <property type="term" value="C:nucleus"/>
    <property type="evidence" value="ECO:0007669"/>
    <property type="project" value="InterPro"/>
</dbReference>
<dbReference type="PANTHER" id="PTHR14710">
    <property type="entry name" value="GEM-ASSOCIATED PROTEIN 6"/>
    <property type="match status" value="1"/>
</dbReference>
<dbReference type="Gene3D" id="2.30.30.100">
    <property type="match status" value="1"/>
</dbReference>
<dbReference type="InterPro" id="IPR009422">
    <property type="entry name" value="Gemin6"/>
</dbReference>
<accession>A0A1E1WFQ1</accession>
<dbReference type="GO" id="GO:0032797">
    <property type="term" value="C:SMN complex"/>
    <property type="evidence" value="ECO:0007669"/>
    <property type="project" value="TreeGrafter"/>
</dbReference>
<dbReference type="PANTHER" id="PTHR14710:SF2">
    <property type="entry name" value="GEM-ASSOCIATED PROTEIN 6"/>
    <property type="match status" value="1"/>
</dbReference>
<dbReference type="GO" id="GO:0000245">
    <property type="term" value="P:spliceosomal complex assembly"/>
    <property type="evidence" value="ECO:0007669"/>
    <property type="project" value="InterPro"/>
</dbReference>
<reference evidence="2" key="1">
    <citation type="submission" date="2015-09" db="EMBL/GenBank/DDBJ databases">
        <title>De novo assembly of Pectinophora gossypiella (Pink Bollworm) gut transcriptome.</title>
        <authorList>
            <person name="Tassone E.E."/>
        </authorList>
    </citation>
    <scope>NUCLEOTIDE SEQUENCE</scope>
</reference>
<proteinExistence type="predicted"/>
<dbReference type="AlphaFoldDB" id="A0A1E1WFQ1"/>
<dbReference type="PROSITE" id="PS52001">
    <property type="entry name" value="AD"/>
    <property type="match status" value="1"/>
</dbReference>
<gene>
    <name evidence="2" type="ORF">g.11424</name>
</gene>
<dbReference type="InterPro" id="IPR046857">
    <property type="entry name" value="Gemin6_Sm-like_dom"/>
</dbReference>
<evidence type="ECO:0000313" key="2">
    <source>
        <dbReference type="EMBL" id="JAT85824.1"/>
    </source>
</evidence>
<sequence>MEGKENIVHAVPYSSIKDNPVRLFSLLNKYVQVNVIKNTSFDGFVHSIDPITHSIILSISNDGNYQTTVIPGHAVVNLQVTEPPENLTPPLRKVIICDTNEDIKAKKCILTAWLKSNLLPVTEDGENIVVGNVSVLPPYTASDIYAENPVVALRIRSFIERMPEDFKPFIA</sequence>
<evidence type="ECO:0000259" key="1">
    <source>
        <dbReference type="PROSITE" id="PS52001"/>
    </source>
</evidence>
<feature type="domain" description="AD" evidence="1">
    <location>
        <begin position="74"/>
        <end position="167"/>
    </location>
</feature>
<dbReference type="OrthoDB" id="77463at2759"/>
<dbReference type="InterPro" id="IPR047574">
    <property type="entry name" value="AD"/>
</dbReference>
<protein>
    <recommendedName>
        <fullName evidence="1">AD domain-containing protein</fullName>
    </recommendedName>
</protein>
<dbReference type="GO" id="GO:0000387">
    <property type="term" value="P:spliceosomal snRNP assembly"/>
    <property type="evidence" value="ECO:0007669"/>
    <property type="project" value="TreeGrafter"/>
</dbReference>